<keyword evidence="1" id="KW-0805">Transcription regulation</keyword>
<evidence type="ECO:0000313" key="5">
    <source>
        <dbReference type="EMBL" id="MBL3678034.1"/>
    </source>
</evidence>
<comment type="caution">
    <text evidence="5">The sequence shown here is derived from an EMBL/GenBank/DDBJ whole genome shotgun (WGS) entry which is preliminary data.</text>
</comment>
<feature type="domain" description="HTH tetR-type" evidence="4">
    <location>
        <begin position="17"/>
        <end position="48"/>
    </location>
</feature>
<keyword evidence="6" id="KW-1185">Reference proteome</keyword>
<dbReference type="PANTHER" id="PTHR30055:SF234">
    <property type="entry name" value="HTH-TYPE TRANSCRIPTIONAL REGULATOR BETI"/>
    <property type="match status" value="1"/>
</dbReference>
<evidence type="ECO:0000313" key="6">
    <source>
        <dbReference type="Proteomes" id="UP001645859"/>
    </source>
</evidence>
<dbReference type="PANTHER" id="PTHR30055">
    <property type="entry name" value="HTH-TYPE TRANSCRIPTIONAL REGULATOR RUTR"/>
    <property type="match status" value="1"/>
</dbReference>
<keyword evidence="2" id="KW-0238">DNA-binding</keyword>
<organism evidence="5 6">
    <name type="scientific">Leucobacter chromiireducens subsp. solipictus</name>
    <dbReference type="NCBI Taxonomy" id="398235"/>
    <lineage>
        <taxon>Bacteria</taxon>
        <taxon>Bacillati</taxon>
        <taxon>Actinomycetota</taxon>
        <taxon>Actinomycetes</taxon>
        <taxon>Micrococcales</taxon>
        <taxon>Microbacteriaceae</taxon>
        <taxon>Leucobacter</taxon>
    </lineage>
</organism>
<evidence type="ECO:0000256" key="1">
    <source>
        <dbReference type="ARBA" id="ARBA00023015"/>
    </source>
</evidence>
<dbReference type="Gene3D" id="1.10.357.10">
    <property type="entry name" value="Tetracycline Repressor, domain 2"/>
    <property type="match status" value="1"/>
</dbReference>
<proteinExistence type="predicted"/>
<protein>
    <submittedName>
        <fullName evidence="5">TetR/AcrR family transcriptional regulator</fullName>
    </submittedName>
</protein>
<dbReference type="InterPro" id="IPR050109">
    <property type="entry name" value="HTH-type_TetR-like_transc_reg"/>
</dbReference>
<evidence type="ECO:0000259" key="4">
    <source>
        <dbReference type="Pfam" id="PF00440"/>
    </source>
</evidence>
<dbReference type="RefSeq" id="WP_202343280.1">
    <property type="nucleotide sequence ID" value="NZ_BAAAPI010000016.1"/>
</dbReference>
<evidence type="ECO:0000256" key="3">
    <source>
        <dbReference type="ARBA" id="ARBA00023163"/>
    </source>
</evidence>
<accession>A0ABS1SBW3</accession>
<dbReference type="EMBL" id="QYAC01000001">
    <property type="protein sequence ID" value="MBL3678034.1"/>
    <property type="molecule type" value="Genomic_DNA"/>
</dbReference>
<keyword evidence="3" id="KW-0804">Transcription</keyword>
<evidence type="ECO:0000256" key="2">
    <source>
        <dbReference type="ARBA" id="ARBA00023125"/>
    </source>
</evidence>
<dbReference type="Proteomes" id="UP001645859">
    <property type="component" value="Unassembled WGS sequence"/>
</dbReference>
<sequence length="198" mass="20846">MATTRAHQKSATHARVLDAATQLFQTRGFAATTVRDIAEVADVSPGTVIAVGEKNALLVAVFDAIIAAEHARRPVPPPTPARAAHDRCATRLAALVEPFVTLFTSHPELARQYAAILVSGAHDSPLFTDLADRLVAEFSAAITLRGCTAAADAPATADALYLAYVGTLFTGAAHPRVDRDALMRGLHTTFTAICTCSE</sequence>
<name>A0ABS1SBW3_9MICO</name>
<gene>
    <name evidence="5" type="ORF">D3230_01780</name>
</gene>
<reference evidence="5 6" key="1">
    <citation type="submission" date="2018-09" db="EMBL/GenBank/DDBJ databases">
        <title>Comparative genomics of Leucobacter spp.</title>
        <authorList>
            <person name="Reis A.C."/>
            <person name="Kolvenbach B.A."/>
            <person name="Corvini P.F.X."/>
            <person name="Nunes O.C."/>
        </authorList>
    </citation>
    <scope>NUCLEOTIDE SEQUENCE [LARGE SCALE GENOMIC DNA]</scope>
    <source>
        <strain evidence="5 6">TAN 31504</strain>
    </source>
</reference>
<dbReference type="SUPFAM" id="SSF46689">
    <property type="entry name" value="Homeodomain-like"/>
    <property type="match status" value="1"/>
</dbReference>
<dbReference type="InterPro" id="IPR001647">
    <property type="entry name" value="HTH_TetR"/>
</dbReference>
<dbReference type="InterPro" id="IPR009057">
    <property type="entry name" value="Homeodomain-like_sf"/>
</dbReference>
<dbReference type="Pfam" id="PF00440">
    <property type="entry name" value="TetR_N"/>
    <property type="match status" value="1"/>
</dbReference>